<dbReference type="EMBL" id="JNBY01000045">
    <property type="protein sequence ID" value="KDN87234.1"/>
    <property type="molecule type" value="Genomic_DNA"/>
</dbReference>
<dbReference type="Gene3D" id="1.20.1530.20">
    <property type="match status" value="1"/>
</dbReference>
<dbReference type="GO" id="GO:0005886">
    <property type="term" value="C:plasma membrane"/>
    <property type="evidence" value="ECO:0007669"/>
    <property type="project" value="UniProtKB-SubCell"/>
</dbReference>
<comment type="subcellular location">
    <subcellularLocation>
        <location evidence="1">Cell membrane</location>
        <topology evidence="1">Multi-pass membrane protein</topology>
    </subcellularLocation>
</comment>
<dbReference type="Proteomes" id="UP000027178">
    <property type="component" value="Unassembled WGS sequence"/>
</dbReference>
<keyword evidence="2" id="KW-0813">Transport</keyword>
<dbReference type="GO" id="GO:0015297">
    <property type="term" value="F:antiporter activity"/>
    <property type="evidence" value="ECO:0007669"/>
    <property type="project" value="UniProtKB-KW"/>
</dbReference>
<dbReference type="GO" id="GO:1902600">
    <property type="term" value="P:proton transmembrane transport"/>
    <property type="evidence" value="ECO:0007669"/>
    <property type="project" value="InterPro"/>
</dbReference>
<evidence type="ECO:0000313" key="11">
    <source>
        <dbReference type="EMBL" id="KDN87234.1"/>
    </source>
</evidence>
<keyword evidence="8 9" id="KW-0472">Membrane</keyword>
<dbReference type="InterPro" id="IPR006153">
    <property type="entry name" value="Cation/H_exchanger_TM"/>
</dbReference>
<evidence type="ECO:0000256" key="6">
    <source>
        <dbReference type="ARBA" id="ARBA00022989"/>
    </source>
</evidence>
<protein>
    <submittedName>
        <fullName evidence="11">Sodium/hydrogen exchanger</fullName>
    </submittedName>
</protein>
<accession>A0A066Z4T5</accession>
<evidence type="ECO:0000256" key="7">
    <source>
        <dbReference type="ARBA" id="ARBA00023065"/>
    </source>
</evidence>
<sequence length="245" mass="24892">MTSEQILTGAGLTVVLAVASQLLAARLRVPAIILLLPVGFAAGALTDDIHPDRLLGPAYAPLVSLAVSVVLYDAGLGLDLRRLTGGTRHAVVRLVWVGVLVTAPAAALLSAPLLGLSAAAATMLGTILVVSGPTVVGPLLNFVRPTERVQRILMWEGSLIDAVGGILGALVFHALVDQQRRTLGRGLLEFAASVGAGLAGGCSARPSCGGCWSASGSAKSSAPAPSWRPCWASRRAATRSATTPG</sequence>
<evidence type="ECO:0000256" key="4">
    <source>
        <dbReference type="ARBA" id="ARBA00022475"/>
    </source>
</evidence>
<proteinExistence type="predicted"/>
<keyword evidence="6 9" id="KW-1133">Transmembrane helix</keyword>
<feature type="transmembrane region" description="Helical" evidence="9">
    <location>
        <begin position="6"/>
        <end position="24"/>
    </location>
</feature>
<keyword evidence="7" id="KW-0406">Ion transport</keyword>
<dbReference type="OrthoDB" id="570124at2"/>
<gene>
    <name evidence="11" type="ORF">KCH_10050</name>
</gene>
<keyword evidence="5 9" id="KW-0812">Transmembrane</keyword>
<comment type="caution">
    <text evidence="11">The sequence shown here is derived from an EMBL/GenBank/DDBJ whole genome shotgun (WGS) entry which is preliminary data.</text>
</comment>
<dbReference type="PANTHER" id="PTHR32507:SF0">
    <property type="entry name" value="NA(+)_H(+) ANTIPORTER 2-RELATED"/>
    <property type="match status" value="1"/>
</dbReference>
<dbReference type="RefSeq" id="WP_157031898.1">
    <property type="nucleotide sequence ID" value="NZ_KK853997.1"/>
</dbReference>
<keyword evidence="3" id="KW-0050">Antiport</keyword>
<feature type="transmembrane region" description="Helical" evidence="9">
    <location>
        <begin position="58"/>
        <end position="78"/>
    </location>
</feature>
<dbReference type="eggNOG" id="COG0025">
    <property type="taxonomic scope" value="Bacteria"/>
</dbReference>
<organism evidence="11 12">
    <name type="scientific">Kitasatospora cheerisanensis KCTC 2395</name>
    <dbReference type="NCBI Taxonomy" id="1348663"/>
    <lineage>
        <taxon>Bacteria</taxon>
        <taxon>Bacillati</taxon>
        <taxon>Actinomycetota</taxon>
        <taxon>Actinomycetes</taxon>
        <taxon>Kitasatosporales</taxon>
        <taxon>Streptomycetaceae</taxon>
        <taxon>Kitasatospora</taxon>
    </lineage>
</organism>
<evidence type="ECO:0000313" key="12">
    <source>
        <dbReference type="Proteomes" id="UP000027178"/>
    </source>
</evidence>
<dbReference type="PANTHER" id="PTHR32507">
    <property type="entry name" value="NA(+)/H(+) ANTIPORTER 1"/>
    <property type="match status" value="1"/>
</dbReference>
<dbReference type="AlphaFoldDB" id="A0A066Z4T5"/>
<feature type="transmembrane region" description="Helical" evidence="9">
    <location>
        <begin position="116"/>
        <end position="140"/>
    </location>
</feature>
<dbReference type="PATRIC" id="fig|1348663.4.peg.958"/>
<feature type="transmembrane region" description="Helical" evidence="9">
    <location>
        <begin position="90"/>
        <end position="110"/>
    </location>
</feature>
<evidence type="ECO:0000256" key="3">
    <source>
        <dbReference type="ARBA" id="ARBA00022449"/>
    </source>
</evidence>
<evidence type="ECO:0000256" key="1">
    <source>
        <dbReference type="ARBA" id="ARBA00004651"/>
    </source>
</evidence>
<name>A0A066Z4T5_9ACTN</name>
<reference evidence="11 12" key="1">
    <citation type="submission" date="2014-05" db="EMBL/GenBank/DDBJ databases">
        <title>Draft Genome Sequence of Kitasatospora cheerisanensis KCTC 2395.</title>
        <authorList>
            <person name="Nam D.H."/>
        </authorList>
    </citation>
    <scope>NUCLEOTIDE SEQUENCE [LARGE SCALE GENOMIC DNA]</scope>
    <source>
        <strain evidence="11 12">KCTC 2395</strain>
    </source>
</reference>
<dbReference type="HOGENOM" id="CLU_1132415_0_0_11"/>
<evidence type="ECO:0000256" key="5">
    <source>
        <dbReference type="ARBA" id="ARBA00022692"/>
    </source>
</evidence>
<evidence type="ECO:0000256" key="9">
    <source>
        <dbReference type="SAM" id="Phobius"/>
    </source>
</evidence>
<evidence type="ECO:0000256" key="2">
    <source>
        <dbReference type="ARBA" id="ARBA00022448"/>
    </source>
</evidence>
<keyword evidence="12" id="KW-1185">Reference proteome</keyword>
<feature type="transmembrane region" description="Helical" evidence="9">
    <location>
        <begin position="29"/>
        <end position="46"/>
    </location>
</feature>
<keyword evidence="4" id="KW-1003">Cell membrane</keyword>
<evidence type="ECO:0000256" key="8">
    <source>
        <dbReference type="ARBA" id="ARBA00023136"/>
    </source>
</evidence>
<feature type="domain" description="Cation/H+ exchanger transmembrane" evidence="10">
    <location>
        <begin position="15"/>
        <end position="202"/>
    </location>
</feature>
<dbReference type="Pfam" id="PF00999">
    <property type="entry name" value="Na_H_Exchanger"/>
    <property type="match status" value="1"/>
</dbReference>
<evidence type="ECO:0000259" key="10">
    <source>
        <dbReference type="Pfam" id="PF00999"/>
    </source>
</evidence>
<feature type="transmembrane region" description="Helical" evidence="9">
    <location>
        <begin position="152"/>
        <end position="176"/>
    </location>
</feature>
<dbReference type="InterPro" id="IPR038770">
    <property type="entry name" value="Na+/solute_symporter_sf"/>
</dbReference>